<dbReference type="SUPFAM" id="SSF53335">
    <property type="entry name" value="S-adenosyl-L-methionine-dependent methyltransferases"/>
    <property type="match status" value="1"/>
</dbReference>
<evidence type="ECO:0000313" key="9">
    <source>
        <dbReference type="Proteomes" id="UP000198736"/>
    </source>
</evidence>
<dbReference type="InterPro" id="IPR002052">
    <property type="entry name" value="DNA_methylase_N6_adenine_CS"/>
</dbReference>
<dbReference type="InterPro" id="IPR040758">
    <property type="entry name" value="PrmC_N"/>
</dbReference>
<dbReference type="Pfam" id="PF17827">
    <property type="entry name" value="PrmC_N"/>
    <property type="match status" value="1"/>
</dbReference>
<feature type="binding site" evidence="5">
    <location>
        <begin position="201"/>
        <end position="204"/>
    </location>
    <ligand>
        <name>substrate</name>
    </ligand>
</feature>
<dbReference type="NCBIfam" id="TIGR00536">
    <property type="entry name" value="hemK_fam"/>
    <property type="match status" value="1"/>
</dbReference>
<keyword evidence="2 5" id="KW-0808">Transferase</keyword>
<dbReference type="GO" id="GO:0102559">
    <property type="term" value="F:peptide chain release factor N(5)-glutamine methyltransferase activity"/>
    <property type="evidence" value="ECO:0007669"/>
    <property type="project" value="UniProtKB-EC"/>
</dbReference>
<evidence type="ECO:0000256" key="2">
    <source>
        <dbReference type="ARBA" id="ARBA00022679"/>
    </source>
</evidence>
<dbReference type="EMBL" id="CZPZ01000032">
    <property type="protein sequence ID" value="CUS38479.1"/>
    <property type="molecule type" value="Genomic_DNA"/>
</dbReference>
<dbReference type="PROSITE" id="PS00092">
    <property type="entry name" value="N6_MTASE"/>
    <property type="match status" value="1"/>
</dbReference>
<dbReference type="HAMAP" id="MF_02126">
    <property type="entry name" value="RF_methyltr_PrmC"/>
    <property type="match status" value="1"/>
</dbReference>
<dbReference type="Gene3D" id="3.40.50.150">
    <property type="entry name" value="Vaccinia Virus protein VP39"/>
    <property type="match status" value="1"/>
</dbReference>
<dbReference type="GO" id="GO:0003676">
    <property type="term" value="F:nucleic acid binding"/>
    <property type="evidence" value="ECO:0007669"/>
    <property type="project" value="InterPro"/>
</dbReference>
<evidence type="ECO:0000256" key="1">
    <source>
        <dbReference type="ARBA" id="ARBA00022603"/>
    </source>
</evidence>
<comment type="catalytic activity">
    <reaction evidence="4 5">
        <text>L-glutaminyl-[peptide chain release factor] + S-adenosyl-L-methionine = N(5)-methyl-L-glutaminyl-[peptide chain release factor] + S-adenosyl-L-homocysteine + H(+)</text>
        <dbReference type="Rhea" id="RHEA:42896"/>
        <dbReference type="Rhea" id="RHEA-COMP:10271"/>
        <dbReference type="Rhea" id="RHEA-COMP:10272"/>
        <dbReference type="ChEBI" id="CHEBI:15378"/>
        <dbReference type="ChEBI" id="CHEBI:30011"/>
        <dbReference type="ChEBI" id="CHEBI:57856"/>
        <dbReference type="ChEBI" id="CHEBI:59789"/>
        <dbReference type="ChEBI" id="CHEBI:61891"/>
        <dbReference type="EC" id="2.1.1.297"/>
    </reaction>
</comment>
<comment type="caution">
    <text evidence="5">Lacks conserved residue(s) required for the propagation of feature annotation.</text>
</comment>
<evidence type="ECO:0000313" key="8">
    <source>
        <dbReference type="EMBL" id="CUS38479.1"/>
    </source>
</evidence>
<gene>
    <name evidence="5 8" type="primary">prmC</name>
    <name evidence="8" type="ORF">COMA2_50105</name>
</gene>
<dbReference type="STRING" id="1742973.COMA2_50105"/>
<evidence type="ECO:0000259" key="7">
    <source>
        <dbReference type="Pfam" id="PF17827"/>
    </source>
</evidence>
<keyword evidence="3 5" id="KW-0949">S-adenosyl-L-methionine</keyword>
<dbReference type="EC" id="2.1.1.297" evidence="5"/>
<evidence type="ECO:0000256" key="4">
    <source>
        <dbReference type="ARBA" id="ARBA00048391"/>
    </source>
</evidence>
<dbReference type="InterPro" id="IPR019874">
    <property type="entry name" value="RF_methyltr_PrmC"/>
</dbReference>
<dbReference type="InterPro" id="IPR050320">
    <property type="entry name" value="N5-glutamine_MTase"/>
</dbReference>
<name>A0A0S4LMJ0_9BACT</name>
<dbReference type="InterPro" id="IPR004556">
    <property type="entry name" value="HemK-like"/>
</dbReference>
<dbReference type="InterPro" id="IPR007848">
    <property type="entry name" value="Small_mtfrase_dom"/>
</dbReference>
<feature type="domain" description="Methyltransferase small" evidence="6">
    <location>
        <begin position="107"/>
        <end position="206"/>
    </location>
</feature>
<dbReference type="PANTHER" id="PTHR18895:SF74">
    <property type="entry name" value="MTRF1L RELEASE FACTOR GLUTAMINE METHYLTRANSFERASE"/>
    <property type="match status" value="1"/>
</dbReference>
<reference evidence="9" key="1">
    <citation type="submission" date="2015-10" db="EMBL/GenBank/DDBJ databases">
        <authorList>
            <person name="Luecker S."/>
            <person name="Luecker S."/>
        </authorList>
    </citation>
    <scope>NUCLEOTIDE SEQUENCE [LARGE SCALE GENOMIC DNA]</scope>
</reference>
<organism evidence="8 9">
    <name type="scientific">Candidatus Nitrospira nitrificans</name>
    <dbReference type="NCBI Taxonomy" id="1742973"/>
    <lineage>
        <taxon>Bacteria</taxon>
        <taxon>Pseudomonadati</taxon>
        <taxon>Nitrospirota</taxon>
        <taxon>Nitrospiria</taxon>
        <taxon>Nitrospirales</taxon>
        <taxon>Nitrospiraceae</taxon>
        <taxon>Nitrospira</taxon>
    </lineage>
</organism>
<comment type="similarity">
    <text evidence="5">Belongs to the protein N5-glutamine methyltransferase family. PrmC subfamily.</text>
</comment>
<feature type="domain" description="Release factor glutamine methyltransferase N-terminal" evidence="7">
    <location>
        <begin position="16"/>
        <end position="85"/>
    </location>
</feature>
<dbReference type="PANTHER" id="PTHR18895">
    <property type="entry name" value="HEMK METHYLTRANSFERASE"/>
    <property type="match status" value="1"/>
</dbReference>
<comment type="function">
    <text evidence="5">Methylates the class 1 translation termination release factors RF1/PrfA and RF2/PrfB on the glutamine residue of the universally conserved GGQ motif.</text>
</comment>
<keyword evidence="9" id="KW-1185">Reference proteome</keyword>
<dbReference type="Proteomes" id="UP000198736">
    <property type="component" value="Unassembled WGS sequence"/>
</dbReference>
<dbReference type="Pfam" id="PF05175">
    <property type="entry name" value="MTS"/>
    <property type="match status" value="1"/>
</dbReference>
<proteinExistence type="inferred from homology"/>
<evidence type="ECO:0000256" key="3">
    <source>
        <dbReference type="ARBA" id="ARBA00022691"/>
    </source>
</evidence>
<feature type="binding site" evidence="5">
    <location>
        <position position="153"/>
    </location>
    <ligand>
        <name>S-adenosyl-L-methionine</name>
        <dbReference type="ChEBI" id="CHEBI:59789"/>
    </ligand>
</feature>
<feature type="binding site" evidence="5">
    <location>
        <position position="201"/>
    </location>
    <ligand>
        <name>S-adenosyl-L-methionine</name>
        <dbReference type="ChEBI" id="CHEBI:59789"/>
    </ligand>
</feature>
<dbReference type="GO" id="GO:0032259">
    <property type="term" value="P:methylation"/>
    <property type="evidence" value="ECO:0007669"/>
    <property type="project" value="UniProtKB-KW"/>
</dbReference>
<dbReference type="OrthoDB" id="9800643at2"/>
<dbReference type="Gene3D" id="1.10.8.10">
    <property type="entry name" value="DNA helicase RuvA subunit, C-terminal domain"/>
    <property type="match status" value="1"/>
</dbReference>
<accession>A0A0S4LMJ0</accession>
<feature type="binding site" evidence="5">
    <location>
        <begin position="130"/>
        <end position="134"/>
    </location>
    <ligand>
        <name>S-adenosyl-L-methionine</name>
        <dbReference type="ChEBI" id="CHEBI:59789"/>
    </ligand>
</feature>
<dbReference type="InterPro" id="IPR029063">
    <property type="entry name" value="SAM-dependent_MTases_sf"/>
</dbReference>
<evidence type="ECO:0000256" key="5">
    <source>
        <dbReference type="HAMAP-Rule" id="MF_02126"/>
    </source>
</evidence>
<protein>
    <recommendedName>
        <fullName evidence="5">Release factor glutamine methyltransferase</fullName>
        <shortName evidence="5">RF MTase</shortName>
        <ecNumber evidence="5">2.1.1.297</ecNumber>
    </recommendedName>
    <alternativeName>
        <fullName evidence="5">N5-glutamine methyltransferase PrmC</fullName>
    </alternativeName>
    <alternativeName>
        <fullName evidence="5">Protein-(glutamine-N5) MTase PrmC</fullName>
    </alternativeName>
    <alternativeName>
        <fullName evidence="5">Protein-glutamine N-methyltransferase PrmC</fullName>
    </alternativeName>
</protein>
<keyword evidence="1 5" id="KW-0489">Methyltransferase</keyword>
<dbReference type="CDD" id="cd02440">
    <property type="entry name" value="AdoMet_MTases"/>
    <property type="match status" value="1"/>
</dbReference>
<sequence length="297" mass="32259">MIVVPITADPKTIGMLLTWAHRSLERAGSTNASQEALWLVAYACGMKHHELASRRDQTVSAEGLALAESVVSRRMAHEPLQYILGTQEFCGLDFDVNPAVLIPRPETELLVQETLREGRFIEGAVVVDVGTGSGCVAVTLATILSDTRIFALDCSWDALTVAKSNAEKHGVGDKITWKEGDLLSPLRECHVDGAVDAIVSNPPYIAEEIWAGLQPEVRDFEPRLALVAGRSGTEFHERLLHDARQFLVPGGLLVMELGQGQAPHVRRAAEQAGGYTRLQTVNDEAGIERVVIARRAG</sequence>
<dbReference type="NCBIfam" id="TIGR03534">
    <property type="entry name" value="RF_mod_PrmC"/>
    <property type="match status" value="1"/>
</dbReference>
<evidence type="ECO:0000259" key="6">
    <source>
        <dbReference type="Pfam" id="PF05175"/>
    </source>
</evidence>
<dbReference type="AlphaFoldDB" id="A0A0S4LMJ0"/>